<sequence length="94" mass="10949">MWKTSKELLKDYQNIKKGIDSEGTGNDEQGYDIDIDNDYDMENYDLNDSFASRPITPEFSEPFQSDINLGDTDENIFHNSRAKSNPLIYDFRIQ</sequence>
<accession>A0AC34G6Z1</accession>
<evidence type="ECO:0000313" key="2">
    <source>
        <dbReference type="WBParaSite" id="ES5_v2.g25539.t1"/>
    </source>
</evidence>
<reference evidence="2" key="1">
    <citation type="submission" date="2022-11" db="UniProtKB">
        <authorList>
            <consortium name="WormBaseParasite"/>
        </authorList>
    </citation>
    <scope>IDENTIFICATION</scope>
</reference>
<protein>
    <submittedName>
        <fullName evidence="2">Uncharacterized protein</fullName>
    </submittedName>
</protein>
<name>A0AC34G6Z1_9BILA</name>
<evidence type="ECO:0000313" key="1">
    <source>
        <dbReference type="Proteomes" id="UP000887579"/>
    </source>
</evidence>
<proteinExistence type="predicted"/>
<dbReference type="Proteomes" id="UP000887579">
    <property type="component" value="Unplaced"/>
</dbReference>
<organism evidence="1 2">
    <name type="scientific">Panagrolaimus sp. ES5</name>
    <dbReference type="NCBI Taxonomy" id="591445"/>
    <lineage>
        <taxon>Eukaryota</taxon>
        <taxon>Metazoa</taxon>
        <taxon>Ecdysozoa</taxon>
        <taxon>Nematoda</taxon>
        <taxon>Chromadorea</taxon>
        <taxon>Rhabditida</taxon>
        <taxon>Tylenchina</taxon>
        <taxon>Panagrolaimomorpha</taxon>
        <taxon>Panagrolaimoidea</taxon>
        <taxon>Panagrolaimidae</taxon>
        <taxon>Panagrolaimus</taxon>
    </lineage>
</organism>
<dbReference type="WBParaSite" id="ES5_v2.g25539.t1">
    <property type="protein sequence ID" value="ES5_v2.g25539.t1"/>
    <property type="gene ID" value="ES5_v2.g25539"/>
</dbReference>